<dbReference type="GO" id="GO:0009073">
    <property type="term" value="P:aromatic amino acid family biosynthetic process"/>
    <property type="evidence" value="ECO:0007669"/>
    <property type="project" value="UniProtKB-UniRule"/>
</dbReference>
<evidence type="ECO:0000256" key="2">
    <source>
        <dbReference type="RuleBase" id="RU004164"/>
    </source>
</evidence>
<dbReference type="PANTHER" id="PTHR21090">
    <property type="entry name" value="AROM/DEHYDROQUINATE SYNTHASE"/>
    <property type="match status" value="1"/>
</dbReference>
<gene>
    <name evidence="4" type="ORF">KP509_05G058800</name>
</gene>
<evidence type="ECO:0000313" key="5">
    <source>
        <dbReference type="Proteomes" id="UP000825935"/>
    </source>
</evidence>
<sequence>MRPLTAVLTATGGPASYTLDGVPRMRERPIGDLVDGFKQLGADVDCILDTRWPSVIMKSAGGLPGGKAKLYGAISSEYLTSMLMAAPLALGDVEIEIVDKLVSIPYVDMTLKLMERFGVKVVRDDDWQKFFVKGGQTYKSPGHAYVEGDASSASYFLAGAAITGGKVTVEGCGTSSLQGDVKIAEVLEKMGAKVEWTEHSVTVTGAPIDASSGKRLRGIDVNMNSMPDVGMTLAVVALFADGVTAIRDVANSRVKETERMVAVCTELQKLGADVVMGS</sequence>
<comment type="catalytic activity">
    <reaction evidence="2">
        <text>3-phosphoshikimate + phosphoenolpyruvate = 5-O-(1-carboxyvinyl)-3-phosphoshikimate + phosphate</text>
        <dbReference type="Rhea" id="RHEA:21256"/>
        <dbReference type="ChEBI" id="CHEBI:43474"/>
        <dbReference type="ChEBI" id="CHEBI:57701"/>
        <dbReference type="ChEBI" id="CHEBI:58702"/>
        <dbReference type="ChEBI" id="CHEBI:145989"/>
        <dbReference type="EC" id="2.5.1.19"/>
    </reaction>
</comment>
<dbReference type="PROSITE" id="PS00885">
    <property type="entry name" value="EPSP_SYNTHASE_2"/>
    <property type="match status" value="1"/>
</dbReference>
<dbReference type="Proteomes" id="UP000825935">
    <property type="component" value="Chromosome 5"/>
</dbReference>
<keyword evidence="2" id="KW-0028">Amino-acid biosynthesis</keyword>
<comment type="similarity">
    <text evidence="2">Belongs to the EPSP synthase family.</text>
</comment>
<dbReference type="InterPro" id="IPR036968">
    <property type="entry name" value="Enolpyruvate_Tfrase_sf"/>
</dbReference>
<evidence type="ECO:0000259" key="3">
    <source>
        <dbReference type="Pfam" id="PF00275"/>
    </source>
</evidence>
<keyword evidence="5" id="KW-1185">Reference proteome</keyword>
<dbReference type="GO" id="GO:0009423">
    <property type="term" value="P:chorismate biosynthetic process"/>
    <property type="evidence" value="ECO:0007669"/>
    <property type="project" value="UniProtKB-UniRule"/>
</dbReference>
<dbReference type="OrthoDB" id="197068at2759"/>
<dbReference type="InterPro" id="IPR001986">
    <property type="entry name" value="Enolpyruvate_Tfrase_dom"/>
</dbReference>
<comment type="caution">
    <text evidence="4">The sequence shown here is derived from an EMBL/GenBank/DDBJ whole genome shotgun (WGS) entry which is preliminary data.</text>
</comment>
<protein>
    <recommendedName>
        <fullName evidence="2">3-phosphoshikimate 1-carboxyvinyltransferase</fullName>
        <ecNumber evidence="2">2.5.1.19</ecNumber>
    </recommendedName>
</protein>
<proteinExistence type="inferred from homology"/>
<dbReference type="InterPro" id="IPR013792">
    <property type="entry name" value="RNA3'P_cycl/enolpyr_Trfase_a/b"/>
</dbReference>
<comment type="pathway">
    <text evidence="2">Metabolic intermediate biosynthesis; chorismate biosynthesis; chorismate from D-erythrose 4-phosphate and phosphoenolpyruvate: step 6/7.</text>
</comment>
<evidence type="ECO:0000256" key="1">
    <source>
        <dbReference type="ARBA" id="ARBA00022679"/>
    </source>
</evidence>
<dbReference type="EC" id="2.5.1.19" evidence="2"/>
<dbReference type="AlphaFoldDB" id="A0A8T2UUR0"/>
<dbReference type="OMA" id="ELISIPY"/>
<reference evidence="4" key="1">
    <citation type="submission" date="2021-08" db="EMBL/GenBank/DDBJ databases">
        <title>WGS assembly of Ceratopteris richardii.</title>
        <authorList>
            <person name="Marchant D.B."/>
            <person name="Chen G."/>
            <person name="Jenkins J."/>
            <person name="Shu S."/>
            <person name="Leebens-Mack J."/>
            <person name="Grimwood J."/>
            <person name="Schmutz J."/>
            <person name="Soltis P."/>
            <person name="Soltis D."/>
            <person name="Chen Z.-H."/>
        </authorList>
    </citation>
    <scope>NUCLEOTIDE SEQUENCE</scope>
    <source>
        <strain evidence="4">Whitten #5841</strain>
        <tissue evidence="4">Leaf</tissue>
    </source>
</reference>
<organism evidence="4 5">
    <name type="scientific">Ceratopteris richardii</name>
    <name type="common">Triangle waterfern</name>
    <dbReference type="NCBI Taxonomy" id="49495"/>
    <lineage>
        <taxon>Eukaryota</taxon>
        <taxon>Viridiplantae</taxon>
        <taxon>Streptophyta</taxon>
        <taxon>Embryophyta</taxon>
        <taxon>Tracheophyta</taxon>
        <taxon>Polypodiopsida</taxon>
        <taxon>Polypodiidae</taxon>
        <taxon>Polypodiales</taxon>
        <taxon>Pteridineae</taxon>
        <taxon>Pteridaceae</taxon>
        <taxon>Parkerioideae</taxon>
        <taxon>Ceratopteris</taxon>
    </lineage>
</organism>
<keyword evidence="2" id="KW-0057">Aromatic amino acid biosynthesis</keyword>
<dbReference type="GO" id="GO:0003866">
    <property type="term" value="F:3-phosphoshikimate 1-carboxyvinyltransferase activity"/>
    <property type="evidence" value="ECO:0007669"/>
    <property type="project" value="UniProtKB-UniRule"/>
</dbReference>
<dbReference type="PANTHER" id="PTHR21090:SF5">
    <property type="entry name" value="PENTAFUNCTIONAL AROM POLYPEPTIDE"/>
    <property type="match status" value="1"/>
</dbReference>
<dbReference type="InterPro" id="IPR023193">
    <property type="entry name" value="EPSP_synthase_CS"/>
</dbReference>
<dbReference type="SUPFAM" id="SSF55205">
    <property type="entry name" value="EPT/RTPC-like"/>
    <property type="match status" value="1"/>
</dbReference>
<feature type="domain" description="Enolpyruvate transferase" evidence="3">
    <location>
        <begin position="1"/>
        <end position="275"/>
    </location>
</feature>
<evidence type="ECO:0000313" key="4">
    <source>
        <dbReference type="EMBL" id="KAH7437154.1"/>
    </source>
</evidence>
<dbReference type="EMBL" id="CM035410">
    <property type="protein sequence ID" value="KAH7437154.1"/>
    <property type="molecule type" value="Genomic_DNA"/>
</dbReference>
<accession>A0A8T2UUR0</accession>
<name>A0A8T2UUR0_CERRI</name>
<dbReference type="Gene3D" id="3.65.10.10">
    <property type="entry name" value="Enolpyruvate transferase domain"/>
    <property type="match status" value="2"/>
</dbReference>
<keyword evidence="1 2" id="KW-0808">Transferase</keyword>
<dbReference type="Pfam" id="PF00275">
    <property type="entry name" value="EPSP_synthase"/>
    <property type="match status" value="1"/>
</dbReference>
<dbReference type="GO" id="GO:0008652">
    <property type="term" value="P:amino acid biosynthetic process"/>
    <property type="evidence" value="ECO:0007669"/>
    <property type="project" value="UniProtKB-KW"/>
</dbReference>